<proteinExistence type="predicted"/>
<name>A0A7W9PW80_9ACTN</name>
<evidence type="ECO:0000313" key="2">
    <source>
        <dbReference type="Proteomes" id="UP000585836"/>
    </source>
</evidence>
<dbReference type="Proteomes" id="UP000585836">
    <property type="component" value="Unassembled WGS sequence"/>
</dbReference>
<gene>
    <name evidence="1" type="ORF">FHS34_004309</name>
</gene>
<accession>A0A7W9PW80</accession>
<comment type="caution">
    <text evidence="1">The sequence shown here is derived from an EMBL/GenBank/DDBJ whole genome shotgun (WGS) entry which is preliminary data.</text>
</comment>
<keyword evidence="2" id="KW-1185">Reference proteome</keyword>
<dbReference type="AlphaFoldDB" id="A0A7W9PW80"/>
<protein>
    <submittedName>
        <fullName evidence="1">Uncharacterized protein</fullName>
    </submittedName>
</protein>
<reference evidence="1 2" key="1">
    <citation type="submission" date="2020-08" db="EMBL/GenBank/DDBJ databases">
        <title>Genomic Encyclopedia of Type Strains, Phase III (KMG-III): the genomes of soil and plant-associated and newly described type strains.</title>
        <authorList>
            <person name="Whitman W."/>
        </authorList>
    </citation>
    <scope>NUCLEOTIDE SEQUENCE [LARGE SCALE GENOMIC DNA]</scope>
    <source>
        <strain evidence="1 2">CECT 3313</strain>
    </source>
</reference>
<dbReference type="EMBL" id="JACHJK010000007">
    <property type="protein sequence ID" value="MBB5928839.1"/>
    <property type="molecule type" value="Genomic_DNA"/>
</dbReference>
<evidence type="ECO:0000313" key="1">
    <source>
        <dbReference type="EMBL" id="MBB5928839.1"/>
    </source>
</evidence>
<organism evidence="1 2">
    <name type="scientific">Streptomyces echinatus</name>
    <dbReference type="NCBI Taxonomy" id="67293"/>
    <lineage>
        <taxon>Bacteria</taxon>
        <taxon>Bacillati</taxon>
        <taxon>Actinomycetota</taxon>
        <taxon>Actinomycetes</taxon>
        <taxon>Kitasatosporales</taxon>
        <taxon>Streptomycetaceae</taxon>
        <taxon>Streptomyces</taxon>
    </lineage>
</organism>
<sequence length="57" mass="5866">MRRVSLIRTGHVSHGTVRRVQVRVFPGAAGAVRAARAGVPGACVRAGQAEAGGREAM</sequence>